<dbReference type="Pfam" id="PF13231">
    <property type="entry name" value="PMT_2"/>
    <property type="match status" value="1"/>
</dbReference>
<dbReference type="Proteomes" id="UP000717364">
    <property type="component" value="Unassembled WGS sequence"/>
</dbReference>
<sequence>MSRLRLTNQSYLPLIMLLAAFLRLWRLAAKPLWVDELYTAFYSLGKSLKEIPLGTLLPPERYWSLLADPGTPWQAAQAVTVHSNHPPLFFMAMNGWFQGMGISVWSMRAFAVLWGLVAVAGVFYLGRRVGGPKVGTLAALLMAVSPYGIYLSQEARHYSLAVAIAVFALSSWIALLQGDRSLRHWLSWIGLNALGLYVHYFYSFSLIAQWLVTISRLLWRRHRRAQTLSWLLAMGATLLLYLPWLSNALTHFQAEGGTNWLSQSTPIWQTVVLPWLQSLIAAVFMLILLPVEQVPLWVTITSALIMLGVFSLVLFQINRGWRLEPLLDLWSPLVSYGLVVFGLMLSITYGLGKDLTLAPRYFFMLYPAVTVVAALALVYRRQWVVVVVLVAGLVSQLLISYDLALLKSYLPGQIGRRLGADAQPTLVLIAPQRNSYRARALSYVLAIPSHANVQIAFTEPATTETWQPELTNSDKIPAEKSTLWLVEPQRQIPFPPKVVLSSQTCSLVGERIKTEGTGQQKYQCVVAAS</sequence>
<feature type="transmembrane region" description="Helical" evidence="8">
    <location>
        <begin position="361"/>
        <end position="379"/>
    </location>
</feature>
<dbReference type="InterPro" id="IPR038731">
    <property type="entry name" value="RgtA/B/C-like"/>
</dbReference>
<dbReference type="GO" id="GO:0010041">
    <property type="term" value="P:response to iron(III) ion"/>
    <property type="evidence" value="ECO:0007669"/>
    <property type="project" value="TreeGrafter"/>
</dbReference>
<feature type="transmembrane region" description="Helical" evidence="8">
    <location>
        <begin position="296"/>
        <end position="317"/>
    </location>
</feature>
<feature type="transmembrane region" description="Helical" evidence="8">
    <location>
        <begin position="329"/>
        <end position="349"/>
    </location>
</feature>
<feature type="domain" description="Glycosyltransferase RgtA/B/C/D-like" evidence="9">
    <location>
        <begin position="84"/>
        <end position="245"/>
    </location>
</feature>
<evidence type="ECO:0000256" key="5">
    <source>
        <dbReference type="ARBA" id="ARBA00022692"/>
    </source>
</evidence>
<evidence type="ECO:0000256" key="7">
    <source>
        <dbReference type="ARBA" id="ARBA00023136"/>
    </source>
</evidence>
<dbReference type="GO" id="GO:0005886">
    <property type="term" value="C:plasma membrane"/>
    <property type="evidence" value="ECO:0007669"/>
    <property type="project" value="UniProtKB-SubCell"/>
</dbReference>
<keyword evidence="4" id="KW-0808">Transferase</keyword>
<evidence type="ECO:0000313" key="10">
    <source>
        <dbReference type="EMBL" id="MBT9316224.1"/>
    </source>
</evidence>
<feature type="transmembrane region" description="Helical" evidence="8">
    <location>
        <begin position="109"/>
        <end position="126"/>
    </location>
</feature>
<feature type="transmembrane region" description="Helical" evidence="8">
    <location>
        <begin position="132"/>
        <end position="151"/>
    </location>
</feature>
<organism evidence="10 11">
    <name type="scientific">Leptothoe spongobia TAU-MAC 1115</name>
    <dbReference type="NCBI Taxonomy" id="1967444"/>
    <lineage>
        <taxon>Bacteria</taxon>
        <taxon>Bacillati</taxon>
        <taxon>Cyanobacteriota</taxon>
        <taxon>Cyanophyceae</taxon>
        <taxon>Nodosilineales</taxon>
        <taxon>Cymatolegaceae</taxon>
        <taxon>Leptothoe</taxon>
        <taxon>Leptothoe spongobia</taxon>
    </lineage>
</organism>
<evidence type="ECO:0000256" key="8">
    <source>
        <dbReference type="SAM" id="Phobius"/>
    </source>
</evidence>
<accession>A0A947GJ41</accession>
<keyword evidence="5 8" id="KW-0812">Transmembrane</keyword>
<gene>
    <name evidence="10" type="ORF">IXB50_12410</name>
</gene>
<keyword evidence="11" id="KW-1185">Reference proteome</keyword>
<name>A0A947GJ41_9CYAN</name>
<feature type="transmembrane region" description="Helical" evidence="8">
    <location>
        <begin position="158"/>
        <end position="177"/>
    </location>
</feature>
<reference evidence="10" key="2">
    <citation type="journal article" date="2021" name="Mar. Drugs">
        <title>Genome Reduction and Secondary Metabolism of the Marine Sponge-Associated Cyanobacterium Leptothoe.</title>
        <authorList>
            <person name="Konstantinou D."/>
            <person name="Popin R.V."/>
            <person name="Fewer D.P."/>
            <person name="Sivonen K."/>
            <person name="Gkelis S."/>
        </authorList>
    </citation>
    <scope>NUCLEOTIDE SEQUENCE</scope>
    <source>
        <strain evidence="10">TAU-MAC 1115</strain>
    </source>
</reference>
<dbReference type="GO" id="GO:0009103">
    <property type="term" value="P:lipopolysaccharide biosynthetic process"/>
    <property type="evidence" value="ECO:0007669"/>
    <property type="project" value="UniProtKB-ARBA"/>
</dbReference>
<evidence type="ECO:0000256" key="1">
    <source>
        <dbReference type="ARBA" id="ARBA00004651"/>
    </source>
</evidence>
<keyword evidence="7 8" id="KW-0472">Membrane</keyword>
<dbReference type="PANTHER" id="PTHR33908">
    <property type="entry name" value="MANNOSYLTRANSFERASE YKCB-RELATED"/>
    <property type="match status" value="1"/>
</dbReference>
<evidence type="ECO:0000313" key="11">
    <source>
        <dbReference type="Proteomes" id="UP000717364"/>
    </source>
</evidence>
<feature type="transmembrane region" description="Helical" evidence="8">
    <location>
        <begin position="266"/>
        <end position="289"/>
    </location>
</feature>
<dbReference type="PANTHER" id="PTHR33908:SF3">
    <property type="entry name" value="UNDECAPRENYL PHOSPHATE-ALPHA-4-AMINO-4-DEOXY-L-ARABINOSE ARABINOSYL TRANSFERASE"/>
    <property type="match status" value="1"/>
</dbReference>
<feature type="transmembrane region" description="Helical" evidence="8">
    <location>
        <begin position="385"/>
        <end position="406"/>
    </location>
</feature>
<evidence type="ECO:0000256" key="6">
    <source>
        <dbReference type="ARBA" id="ARBA00022989"/>
    </source>
</evidence>
<comment type="caution">
    <text evidence="10">The sequence shown here is derived from an EMBL/GenBank/DDBJ whole genome shotgun (WGS) entry which is preliminary data.</text>
</comment>
<dbReference type="InterPro" id="IPR050297">
    <property type="entry name" value="LipidA_mod_glycosyltrf_83"/>
</dbReference>
<reference evidence="10" key="1">
    <citation type="submission" date="2020-11" db="EMBL/GenBank/DDBJ databases">
        <authorList>
            <person name="Konstantinou D."/>
            <person name="Gkelis S."/>
            <person name="Popin R."/>
            <person name="Fewer D."/>
            <person name="Sivonen K."/>
        </authorList>
    </citation>
    <scope>NUCLEOTIDE SEQUENCE</scope>
    <source>
        <strain evidence="10">TAU-MAC 1115</strain>
    </source>
</reference>
<evidence type="ECO:0000256" key="4">
    <source>
        <dbReference type="ARBA" id="ARBA00022679"/>
    </source>
</evidence>
<keyword evidence="6 8" id="KW-1133">Transmembrane helix</keyword>
<feature type="transmembrane region" description="Helical" evidence="8">
    <location>
        <begin position="228"/>
        <end position="246"/>
    </location>
</feature>
<dbReference type="EMBL" id="JADOES010000022">
    <property type="protein sequence ID" value="MBT9316224.1"/>
    <property type="molecule type" value="Genomic_DNA"/>
</dbReference>
<dbReference type="GO" id="GO:0016763">
    <property type="term" value="F:pentosyltransferase activity"/>
    <property type="evidence" value="ECO:0007669"/>
    <property type="project" value="TreeGrafter"/>
</dbReference>
<evidence type="ECO:0000256" key="2">
    <source>
        <dbReference type="ARBA" id="ARBA00022475"/>
    </source>
</evidence>
<evidence type="ECO:0000256" key="3">
    <source>
        <dbReference type="ARBA" id="ARBA00022676"/>
    </source>
</evidence>
<comment type="subcellular location">
    <subcellularLocation>
        <location evidence="1">Cell membrane</location>
        <topology evidence="1">Multi-pass membrane protein</topology>
    </subcellularLocation>
</comment>
<keyword evidence="3" id="KW-0328">Glycosyltransferase</keyword>
<protein>
    <submittedName>
        <fullName evidence="10">Glycosyltransferase family 39 protein</fullName>
    </submittedName>
</protein>
<dbReference type="AlphaFoldDB" id="A0A947GJ41"/>
<evidence type="ECO:0000259" key="9">
    <source>
        <dbReference type="Pfam" id="PF13231"/>
    </source>
</evidence>
<keyword evidence="2" id="KW-1003">Cell membrane</keyword>
<proteinExistence type="predicted"/>